<accession>A0A076ELR4</accession>
<evidence type="ECO:0000259" key="6">
    <source>
        <dbReference type="Pfam" id="PF02826"/>
    </source>
</evidence>
<dbReference type="PANTHER" id="PTHR10996">
    <property type="entry name" value="2-HYDROXYACID DEHYDROGENASE-RELATED"/>
    <property type="match status" value="1"/>
</dbReference>
<evidence type="ECO:0000313" key="8">
    <source>
        <dbReference type="Proteomes" id="UP000028488"/>
    </source>
</evidence>
<dbReference type="GO" id="GO:0005829">
    <property type="term" value="C:cytosol"/>
    <property type="evidence" value="ECO:0007669"/>
    <property type="project" value="TreeGrafter"/>
</dbReference>
<dbReference type="SUPFAM" id="SSF52283">
    <property type="entry name" value="Formate/glycerate dehydrogenase catalytic domain-like"/>
    <property type="match status" value="1"/>
</dbReference>
<sequence length="331" mass="34682">MSAARFYVTTPIPEPALTLLRAAGSVEVPDELPDAARLREVCVSGDYDVVVSQLRDTFDADLLAAAKIRGISNYAVGFNNVDIGAATANSILVGNTPGVLTDATADVAMLLIMATARRAVEADTFVRAGRFTGWEPNLLLGQDVSGRTLGLAGFGRIARATAKRALAFGMQVLFCPRPPGDRPVPDAELGEFAGLVTHTDWDTLVTTSDYLSLHVPLTAQTRHLVDAGVLAAMKPSAILINTARGPVVDEAALVAALKSGEIAGAGLDVYEDEPALAPGLAELSNTVLLPHLGSATVSVRSEMARLCAENAVAMAQNRIPPHPVNPEAWNS</sequence>
<comment type="similarity">
    <text evidence="1 4">Belongs to the D-isomer specific 2-hydroxyacid dehydrogenase family.</text>
</comment>
<dbReference type="PROSITE" id="PS00671">
    <property type="entry name" value="D_2_HYDROXYACID_DH_3"/>
    <property type="match status" value="1"/>
</dbReference>
<organism evidence="7 8">
    <name type="scientific">Rhodococcus opacus</name>
    <name type="common">Nocardia opaca</name>
    <dbReference type="NCBI Taxonomy" id="37919"/>
    <lineage>
        <taxon>Bacteria</taxon>
        <taxon>Bacillati</taxon>
        <taxon>Actinomycetota</taxon>
        <taxon>Actinomycetes</taxon>
        <taxon>Mycobacteriales</taxon>
        <taxon>Nocardiaceae</taxon>
        <taxon>Rhodococcus</taxon>
    </lineage>
</organism>
<evidence type="ECO:0000313" key="7">
    <source>
        <dbReference type="EMBL" id="AII06147.1"/>
    </source>
</evidence>
<dbReference type="InterPro" id="IPR050223">
    <property type="entry name" value="D-isomer_2-hydroxyacid_DH"/>
</dbReference>
<dbReference type="RefSeq" id="WP_128639886.1">
    <property type="nucleotide sequence ID" value="NZ_CP008947.1"/>
</dbReference>
<dbReference type="InterPro" id="IPR036291">
    <property type="entry name" value="NAD(P)-bd_dom_sf"/>
</dbReference>
<evidence type="ECO:0000256" key="4">
    <source>
        <dbReference type="RuleBase" id="RU003719"/>
    </source>
</evidence>
<protein>
    <submittedName>
        <fullName evidence="7">Glyoxylate reductase</fullName>
    </submittedName>
</protein>
<dbReference type="CDD" id="cd05301">
    <property type="entry name" value="GDH"/>
    <property type="match status" value="1"/>
</dbReference>
<dbReference type="Pfam" id="PF02826">
    <property type="entry name" value="2-Hacid_dh_C"/>
    <property type="match status" value="1"/>
</dbReference>
<gene>
    <name evidence="7" type="ORF">EP51_16665</name>
</gene>
<dbReference type="AlphaFoldDB" id="A0A076ELR4"/>
<dbReference type="EMBL" id="CP008947">
    <property type="protein sequence ID" value="AII06147.1"/>
    <property type="molecule type" value="Genomic_DNA"/>
</dbReference>
<dbReference type="InterPro" id="IPR006139">
    <property type="entry name" value="D-isomer_2_OHA_DH_cat_dom"/>
</dbReference>
<keyword evidence="2 4" id="KW-0560">Oxidoreductase</keyword>
<dbReference type="InterPro" id="IPR006140">
    <property type="entry name" value="D-isomer_DH_NAD-bd"/>
</dbReference>
<dbReference type="GO" id="GO:0016618">
    <property type="term" value="F:hydroxypyruvate reductase [NAD(P)H] activity"/>
    <property type="evidence" value="ECO:0007669"/>
    <property type="project" value="TreeGrafter"/>
</dbReference>
<dbReference type="InterPro" id="IPR029753">
    <property type="entry name" value="D-isomer_DH_CS"/>
</dbReference>
<dbReference type="FunFam" id="3.40.50.720:FF:000203">
    <property type="entry name" value="D-3-phosphoglycerate dehydrogenase (SerA)"/>
    <property type="match status" value="1"/>
</dbReference>
<dbReference type="GO" id="GO:0030267">
    <property type="term" value="F:glyoxylate reductase (NADPH) activity"/>
    <property type="evidence" value="ECO:0007669"/>
    <property type="project" value="TreeGrafter"/>
</dbReference>
<reference evidence="7 8" key="1">
    <citation type="submission" date="2014-07" db="EMBL/GenBank/DDBJ databases">
        <title>Genome Sequence of Rhodococcus opacus Strain R7, a Biodegrader of Mono- and Polycyclic Aromatic Hydrocarbons.</title>
        <authorList>
            <person name="Di Gennaro P."/>
            <person name="Zampolli J."/>
            <person name="Presti I."/>
            <person name="Cappelletti M."/>
            <person name="D'Ursi P."/>
            <person name="Orro A."/>
            <person name="Mezzelani A."/>
            <person name="Milanesi L."/>
        </authorList>
    </citation>
    <scope>NUCLEOTIDE SEQUENCE [LARGE SCALE GENOMIC DNA]</scope>
    <source>
        <strain evidence="7 8">R7</strain>
    </source>
</reference>
<feature type="domain" description="D-isomer specific 2-hydroxyacid dehydrogenase catalytic" evidence="5">
    <location>
        <begin position="8"/>
        <end position="325"/>
    </location>
</feature>
<evidence type="ECO:0000259" key="5">
    <source>
        <dbReference type="Pfam" id="PF00389"/>
    </source>
</evidence>
<dbReference type="eggNOG" id="COG1052">
    <property type="taxonomic scope" value="Bacteria"/>
</dbReference>
<evidence type="ECO:0000256" key="3">
    <source>
        <dbReference type="ARBA" id="ARBA00023027"/>
    </source>
</evidence>
<dbReference type="SUPFAM" id="SSF51735">
    <property type="entry name" value="NAD(P)-binding Rossmann-fold domains"/>
    <property type="match status" value="1"/>
</dbReference>
<proteinExistence type="inferred from homology"/>
<dbReference type="PANTHER" id="PTHR10996:SF257">
    <property type="entry name" value="GLYOXYLATE REDUCTASE 1"/>
    <property type="match status" value="1"/>
</dbReference>
<feature type="domain" description="D-isomer specific 2-hydroxyacid dehydrogenase NAD-binding" evidence="6">
    <location>
        <begin position="110"/>
        <end position="293"/>
    </location>
</feature>
<keyword evidence="3" id="KW-0520">NAD</keyword>
<dbReference type="Pfam" id="PF00389">
    <property type="entry name" value="2-Hacid_dh"/>
    <property type="match status" value="1"/>
</dbReference>
<dbReference type="Gene3D" id="3.40.50.720">
    <property type="entry name" value="NAD(P)-binding Rossmann-like Domain"/>
    <property type="match status" value="2"/>
</dbReference>
<evidence type="ECO:0000256" key="1">
    <source>
        <dbReference type="ARBA" id="ARBA00005854"/>
    </source>
</evidence>
<dbReference type="GO" id="GO:0051287">
    <property type="term" value="F:NAD binding"/>
    <property type="evidence" value="ECO:0007669"/>
    <property type="project" value="InterPro"/>
</dbReference>
<evidence type="ECO:0000256" key="2">
    <source>
        <dbReference type="ARBA" id="ARBA00023002"/>
    </source>
</evidence>
<name>A0A076ELR4_RHOOP</name>
<dbReference type="Proteomes" id="UP000028488">
    <property type="component" value="Chromosome"/>
</dbReference>